<dbReference type="AlphaFoldDB" id="A0A0D7A9K5"/>
<sequence>MSSFLVHDAPFVYQTAFDKKLMPELWLLTVQIKIGQAMYTTSVLCRRTGINLKMHCPILMHIPHVLRNHITTVAFDVGYTLKLSKEALVIPPSPDYFLLELTPCRSFFFDGIPHGIIHGEESLLPHSIIVSPQAFLGFARVEERYSYKDQPNDFILYCAVYRPDGALFEHIHIRIDKCRVDSDPAWDDITS</sequence>
<reference evidence="1 2" key="1">
    <citation type="journal article" date="2015" name="Fungal Genet. Biol.">
        <title>Evolution of novel wood decay mechanisms in Agaricales revealed by the genome sequences of Fistulina hepatica and Cylindrobasidium torrendii.</title>
        <authorList>
            <person name="Floudas D."/>
            <person name="Held B.W."/>
            <person name="Riley R."/>
            <person name="Nagy L.G."/>
            <person name="Koehler G."/>
            <person name="Ransdell A.S."/>
            <person name="Younus H."/>
            <person name="Chow J."/>
            <person name="Chiniquy J."/>
            <person name="Lipzen A."/>
            <person name="Tritt A."/>
            <person name="Sun H."/>
            <person name="Haridas S."/>
            <person name="LaButti K."/>
            <person name="Ohm R.A."/>
            <person name="Kues U."/>
            <person name="Blanchette R.A."/>
            <person name="Grigoriev I.V."/>
            <person name="Minto R.E."/>
            <person name="Hibbett D.S."/>
        </authorList>
    </citation>
    <scope>NUCLEOTIDE SEQUENCE [LARGE SCALE GENOMIC DNA]</scope>
    <source>
        <strain evidence="1 2">ATCC 64428</strain>
    </source>
</reference>
<evidence type="ECO:0000313" key="2">
    <source>
        <dbReference type="Proteomes" id="UP000054144"/>
    </source>
</evidence>
<feature type="non-terminal residue" evidence="1">
    <location>
        <position position="191"/>
    </location>
</feature>
<dbReference type="Proteomes" id="UP000054144">
    <property type="component" value="Unassembled WGS sequence"/>
</dbReference>
<protein>
    <submittedName>
        <fullName evidence="1">Uncharacterized protein</fullName>
    </submittedName>
</protein>
<keyword evidence="2" id="KW-1185">Reference proteome</keyword>
<dbReference type="EMBL" id="KN881947">
    <property type="protein sequence ID" value="KIY47345.1"/>
    <property type="molecule type" value="Genomic_DNA"/>
</dbReference>
<evidence type="ECO:0000313" key="1">
    <source>
        <dbReference type="EMBL" id="KIY47345.1"/>
    </source>
</evidence>
<accession>A0A0D7A9K5</accession>
<gene>
    <name evidence="1" type="ORF">FISHEDRAFT_74742</name>
</gene>
<name>A0A0D7A9K5_9AGAR</name>
<organism evidence="1 2">
    <name type="scientific">Fistulina hepatica ATCC 64428</name>
    <dbReference type="NCBI Taxonomy" id="1128425"/>
    <lineage>
        <taxon>Eukaryota</taxon>
        <taxon>Fungi</taxon>
        <taxon>Dikarya</taxon>
        <taxon>Basidiomycota</taxon>
        <taxon>Agaricomycotina</taxon>
        <taxon>Agaricomycetes</taxon>
        <taxon>Agaricomycetidae</taxon>
        <taxon>Agaricales</taxon>
        <taxon>Fistulinaceae</taxon>
        <taxon>Fistulina</taxon>
    </lineage>
</organism>
<proteinExistence type="predicted"/>